<keyword evidence="3" id="KW-1185">Reference proteome</keyword>
<dbReference type="Proteomes" id="UP001519887">
    <property type="component" value="Unassembled WGS sequence"/>
</dbReference>
<sequence>MTVTQLSNYLFLGSTALLILTLLIKGLGRRGMSGTDPYSGSTTDIQLEHNHREVIQTQDNLMKAILKSYLVWISIIGIATSIIITM</sequence>
<proteinExistence type="predicted"/>
<feature type="transmembrane region" description="Helical" evidence="1">
    <location>
        <begin position="64"/>
        <end position="84"/>
    </location>
</feature>
<name>A0ABS7BUZ6_9BACL</name>
<protein>
    <recommendedName>
        <fullName evidence="4">DUF3899 domain-containing protein</fullName>
    </recommendedName>
</protein>
<evidence type="ECO:0000313" key="3">
    <source>
        <dbReference type="Proteomes" id="UP001519887"/>
    </source>
</evidence>
<gene>
    <name evidence="2" type="ORF">K0U00_00295</name>
</gene>
<reference evidence="2 3" key="1">
    <citation type="submission" date="2021-07" db="EMBL/GenBank/DDBJ databases">
        <title>Paenibacillus radiodurans sp. nov., isolated from the southeastern edge of Tengger Desert.</title>
        <authorList>
            <person name="Zhang G."/>
        </authorList>
    </citation>
    <scope>NUCLEOTIDE SEQUENCE [LARGE SCALE GENOMIC DNA]</scope>
    <source>
        <strain evidence="2 3">CCM 7311</strain>
    </source>
</reference>
<dbReference type="EMBL" id="JAHZIK010000002">
    <property type="protein sequence ID" value="MBW7452478.1"/>
    <property type="molecule type" value="Genomic_DNA"/>
</dbReference>
<organism evidence="2 3">
    <name type="scientific">Paenibacillus sepulcri</name>
    <dbReference type="NCBI Taxonomy" id="359917"/>
    <lineage>
        <taxon>Bacteria</taxon>
        <taxon>Bacillati</taxon>
        <taxon>Bacillota</taxon>
        <taxon>Bacilli</taxon>
        <taxon>Bacillales</taxon>
        <taxon>Paenibacillaceae</taxon>
        <taxon>Paenibacillus</taxon>
    </lineage>
</organism>
<evidence type="ECO:0008006" key="4">
    <source>
        <dbReference type="Google" id="ProtNLM"/>
    </source>
</evidence>
<comment type="caution">
    <text evidence="2">The sequence shown here is derived from an EMBL/GenBank/DDBJ whole genome shotgun (WGS) entry which is preliminary data.</text>
</comment>
<keyword evidence="1" id="KW-0472">Membrane</keyword>
<accession>A0ABS7BUZ6</accession>
<evidence type="ECO:0000256" key="1">
    <source>
        <dbReference type="SAM" id="Phobius"/>
    </source>
</evidence>
<keyword evidence="1" id="KW-0812">Transmembrane</keyword>
<keyword evidence="1" id="KW-1133">Transmembrane helix</keyword>
<evidence type="ECO:0000313" key="2">
    <source>
        <dbReference type="EMBL" id="MBW7452478.1"/>
    </source>
</evidence>
<feature type="transmembrane region" description="Helical" evidence="1">
    <location>
        <begin position="6"/>
        <end position="24"/>
    </location>
</feature>
<dbReference type="RefSeq" id="WP_210044413.1">
    <property type="nucleotide sequence ID" value="NZ_JBHLVU010000004.1"/>
</dbReference>